<dbReference type="OrthoDB" id="333176at2759"/>
<evidence type="ECO:0000256" key="1">
    <source>
        <dbReference type="SAM" id="MobiDB-lite"/>
    </source>
</evidence>
<dbReference type="InterPro" id="IPR040233">
    <property type="entry name" value="CCD97-like_C"/>
</dbReference>
<evidence type="ECO:0000313" key="4">
    <source>
        <dbReference type="Proteomes" id="UP000503462"/>
    </source>
</evidence>
<dbReference type="InterPro" id="IPR018613">
    <property type="entry name" value="Ccdc97-like"/>
</dbReference>
<keyword evidence="4" id="KW-1185">Reference proteome</keyword>
<dbReference type="PANTHER" id="PTHR31840:SF1">
    <property type="entry name" value="COILED-COIL DOMAIN-CONTAINING PROTEIN 97"/>
    <property type="match status" value="1"/>
</dbReference>
<sequence>MGSTSTSFAPLNGAANAYAEHRDDARASPTRVKNRRRRYLDLHPEYFHNDGRELADPLLYDRLVRRFMTTEERETHGQDRSLASMLEANLTRSEAKIEALEHPDPDDPLVYVKTDDGTIVGIERDEAARPDNREDAWERWKDYITQKFLQGKDEDADYTAIDENEAYDDSAEEDRGRLERYTDAQEEQFVGNASPMGETGVQDF</sequence>
<dbReference type="AlphaFoldDB" id="A0A6H0XJ78"/>
<feature type="region of interest" description="Disordered" evidence="1">
    <location>
        <begin position="1"/>
        <end position="35"/>
    </location>
</feature>
<evidence type="ECO:0000313" key="3">
    <source>
        <dbReference type="EMBL" id="QIW94782.1"/>
    </source>
</evidence>
<feature type="domain" description="CCD97-like C-terminal" evidence="2">
    <location>
        <begin position="34"/>
        <end position="101"/>
    </location>
</feature>
<organism evidence="3 4">
    <name type="scientific">Peltaster fructicola</name>
    <dbReference type="NCBI Taxonomy" id="286661"/>
    <lineage>
        <taxon>Eukaryota</taxon>
        <taxon>Fungi</taxon>
        <taxon>Dikarya</taxon>
        <taxon>Ascomycota</taxon>
        <taxon>Pezizomycotina</taxon>
        <taxon>Dothideomycetes</taxon>
        <taxon>Dothideomycetes incertae sedis</taxon>
        <taxon>Peltaster</taxon>
    </lineage>
</organism>
<feature type="compositionally biased region" description="Basic and acidic residues" evidence="1">
    <location>
        <begin position="173"/>
        <end position="183"/>
    </location>
</feature>
<reference evidence="3 4" key="1">
    <citation type="journal article" date="2016" name="Sci. Rep.">
        <title>Peltaster fructicola genome reveals evolution from an invasive phytopathogen to an ectophytic parasite.</title>
        <authorList>
            <person name="Xu C."/>
            <person name="Chen H."/>
            <person name="Gleason M.L."/>
            <person name="Xu J.R."/>
            <person name="Liu H."/>
            <person name="Zhang R."/>
            <person name="Sun G."/>
        </authorList>
    </citation>
    <scope>NUCLEOTIDE SEQUENCE [LARGE SCALE GENOMIC DNA]</scope>
    <source>
        <strain evidence="3 4">LNHT1506</strain>
    </source>
</reference>
<feature type="domain" description="CCD97-like C-terminal" evidence="2">
    <location>
        <begin position="123"/>
        <end position="183"/>
    </location>
</feature>
<feature type="compositionally biased region" description="Acidic residues" evidence="1">
    <location>
        <begin position="155"/>
        <end position="172"/>
    </location>
</feature>
<dbReference type="EMBL" id="CP051139">
    <property type="protein sequence ID" value="QIW94782.1"/>
    <property type="molecule type" value="Genomic_DNA"/>
</dbReference>
<feature type="region of interest" description="Disordered" evidence="1">
    <location>
        <begin position="155"/>
        <end position="204"/>
    </location>
</feature>
<name>A0A6H0XJ78_9PEZI</name>
<evidence type="ECO:0000259" key="2">
    <source>
        <dbReference type="Pfam" id="PF09747"/>
    </source>
</evidence>
<dbReference type="PANTHER" id="PTHR31840">
    <property type="entry name" value="COILED-COIL DOMAIN-CONTAINING PROTEIN 97"/>
    <property type="match status" value="1"/>
</dbReference>
<dbReference type="Proteomes" id="UP000503462">
    <property type="component" value="Chromosome 1"/>
</dbReference>
<gene>
    <name evidence="3" type="ORF">AMS68_000300</name>
</gene>
<protein>
    <recommendedName>
        <fullName evidence="2">CCD97-like C-terminal domain-containing protein</fullName>
    </recommendedName>
</protein>
<accession>A0A6H0XJ78</accession>
<dbReference type="Pfam" id="PF09747">
    <property type="entry name" value="CCD97-like_C"/>
    <property type="match status" value="2"/>
</dbReference>
<proteinExistence type="predicted"/>